<dbReference type="InterPro" id="IPR035959">
    <property type="entry name" value="RutC-like_sf"/>
</dbReference>
<dbReference type="EMBL" id="KN846972">
    <property type="protein sequence ID" value="KIW80452.1"/>
    <property type="molecule type" value="Genomic_DNA"/>
</dbReference>
<keyword evidence="2" id="KW-1185">Reference proteome</keyword>
<evidence type="ECO:0000313" key="2">
    <source>
        <dbReference type="Proteomes" id="UP000053029"/>
    </source>
</evidence>
<dbReference type="HOGENOM" id="CLU_100715_1_1_1"/>
<dbReference type="SUPFAM" id="SSF55298">
    <property type="entry name" value="YjgF-like"/>
    <property type="match status" value="1"/>
</dbReference>
<dbReference type="InterPro" id="IPR006175">
    <property type="entry name" value="YjgF/YER057c/UK114"/>
</dbReference>
<dbReference type="RefSeq" id="XP_013284260.1">
    <property type="nucleotide sequence ID" value="XM_013428806.1"/>
</dbReference>
<dbReference type="PANTHER" id="PTHR43857">
    <property type="entry name" value="BLR7761 PROTEIN"/>
    <property type="match status" value="1"/>
</dbReference>
<dbReference type="OrthoDB" id="309640at2759"/>
<dbReference type="Gene3D" id="3.30.1330.40">
    <property type="entry name" value="RutC-like"/>
    <property type="match status" value="1"/>
</dbReference>
<accession>A0A0D2F1G9</accession>
<organism evidence="1 2">
    <name type="scientific">Fonsecaea pedrosoi CBS 271.37</name>
    <dbReference type="NCBI Taxonomy" id="1442368"/>
    <lineage>
        <taxon>Eukaryota</taxon>
        <taxon>Fungi</taxon>
        <taxon>Dikarya</taxon>
        <taxon>Ascomycota</taxon>
        <taxon>Pezizomycotina</taxon>
        <taxon>Eurotiomycetes</taxon>
        <taxon>Chaetothyriomycetidae</taxon>
        <taxon>Chaetothyriales</taxon>
        <taxon>Herpotrichiellaceae</taxon>
        <taxon>Fonsecaea</taxon>
    </lineage>
</organism>
<dbReference type="Pfam" id="PF01042">
    <property type="entry name" value="Ribonuc_L-PSP"/>
    <property type="match status" value="1"/>
</dbReference>
<dbReference type="Proteomes" id="UP000053029">
    <property type="component" value="Unassembled WGS sequence"/>
</dbReference>
<sequence length="137" mass="15061">MGNFTLSSYAGVGQANLKNLSVSQTARIGNRLEISGQGGWDPRTGVVIEELGAQIDKAFENVDLALRDAGGAGWSQVYRVRSYHLPLGKDAMDHMVRNFRYWMPNHQPLWTCVGISQLGEEGMQVEIEVAALDEPKA</sequence>
<dbReference type="CDD" id="cd06152">
    <property type="entry name" value="YjgF_YER057c_UK114_like_4"/>
    <property type="match status" value="1"/>
</dbReference>
<dbReference type="GeneID" id="25306558"/>
<proteinExistence type="predicted"/>
<dbReference type="PANTHER" id="PTHR43857:SF1">
    <property type="entry name" value="YJGH FAMILY PROTEIN"/>
    <property type="match status" value="1"/>
</dbReference>
<gene>
    <name evidence="1" type="ORF">Z517_07068</name>
</gene>
<name>A0A0D2F1G9_9EURO</name>
<dbReference type="VEuPathDB" id="FungiDB:Z517_07068"/>
<evidence type="ECO:0000313" key="1">
    <source>
        <dbReference type="EMBL" id="KIW80452.1"/>
    </source>
</evidence>
<protein>
    <submittedName>
        <fullName evidence="1">Uncharacterized protein</fullName>
    </submittedName>
</protein>
<dbReference type="STRING" id="1442368.A0A0D2F1G9"/>
<reference evidence="1 2" key="1">
    <citation type="submission" date="2015-01" db="EMBL/GenBank/DDBJ databases">
        <title>The Genome Sequence of Fonsecaea pedrosoi CBS 271.37.</title>
        <authorList>
            <consortium name="The Broad Institute Genomics Platform"/>
            <person name="Cuomo C."/>
            <person name="de Hoog S."/>
            <person name="Gorbushina A."/>
            <person name="Stielow B."/>
            <person name="Teixiera M."/>
            <person name="Abouelleil A."/>
            <person name="Chapman S.B."/>
            <person name="Priest M."/>
            <person name="Young S.K."/>
            <person name="Wortman J."/>
            <person name="Nusbaum C."/>
            <person name="Birren B."/>
        </authorList>
    </citation>
    <scope>NUCLEOTIDE SEQUENCE [LARGE SCALE GENOMIC DNA]</scope>
    <source>
        <strain evidence="1 2">CBS 271.37</strain>
    </source>
</reference>
<dbReference type="AlphaFoldDB" id="A0A0D2F1G9"/>